<evidence type="ECO:0000313" key="1">
    <source>
        <dbReference type="EMBL" id="KRV50858.1"/>
    </source>
</evidence>
<dbReference type="Proteomes" id="UP000050867">
    <property type="component" value="Unassembled WGS sequence"/>
</dbReference>
<dbReference type="OrthoDB" id="3855669at2"/>
<organism evidence="1 2">
    <name type="scientific">Wenjunlia vitaminophila</name>
    <name type="common">Streptomyces vitaminophilus</name>
    <dbReference type="NCBI Taxonomy" id="76728"/>
    <lineage>
        <taxon>Bacteria</taxon>
        <taxon>Bacillati</taxon>
        <taxon>Actinomycetota</taxon>
        <taxon>Actinomycetes</taxon>
        <taxon>Kitasatosporales</taxon>
        <taxon>Streptomycetaceae</taxon>
        <taxon>Wenjunlia</taxon>
    </lineage>
</organism>
<proteinExistence type="predicted"/>
<protein>
    <submittedName>
        <fullName evidence="1">Uncharacterized protein</fullName>
    </submittedName>
</protein>
<dbReference type="AlphaFoldDB" id="A0A0T6LXT0"/>
<dbReference type="EMBL" id="LLZU01000003">
    <property type="protein sequence ID" value="KRV50858.1"/>
    <property type="molecule type" value="Genomic_DNA"/>
</dbReference>
<gene>
    <name evidence="1" type="ORF">AQ490_12945</name>
</gene>
<reference evidence="1 2" key="1">
    <citation type="submission" date="2015-10" db="EMBL/GenBank/DDBJ databases">
        <title>Draft genome sequence of pyrrolomycin-producing Streptomyces vitaminophilus.</title>
        <authorList>
            <person name="Graham D.E."/>
            <person name="Mahan K.M."/>
            <person name="Klingeman D.M."/>
            <person name="Hettich R.L."/>
            <person name="Parry R.J."/>
        </authorList>
    </citation>
    <scope>NUCLEOTIDE SEQUENCE [LARGE SCALE GENOMIC DNA]</scope>
    <source>
        <strain evidence="1 2">ATCC 31673</strain>
    </source>
</reference>
<sequence>MNASRPTVGETVRDTQRDRIGVVMGHVGPHVQLRPLGGGREWDADPARLERVPVSTALRPLVAEANARSRKGER</sequence>
<name>A0A0T6LXT0_WENVI</name>
<comment type="caution">
    <text evidence="1">The sequence shown here is derived from an EMBL/GenBank/DDBJ whole genome shotgun (WGS) entry which is preliminary data.</text>
</comment>
<evidence type="ECO:0000313" key="2">
    <source>
        <dbReference type="Proteomes" id="UP000050867"/>
    </source>
</evidence>
<dbReference type="eggNOG" id="ENOG502ZW3Y">
    <property type="taxonomic scope" value="Bacteria"/>
</dbReference>
<accession>A0A0T6LXT0</accession>
<keyword evidence="2" id="KW-1185">Reference proteome</keyword>